<sequence length="116" mass="13182">MDMDWHWANGQEINWILCDLCNRITYCVIYGNNIFNNLKNNFPVARPRSSTTIPCKVRTVGDKITTRTGDGAGERTATTAGDGAGERMATRARDGAGEDDHQSREWWRRQNSFQSR</sequence>
<feature type="compositionally biased region" description="Basic and acidic residues" evidence="1">
    <location>
        <begin position="84"/>
        <end position="108"/>
    </location>
</feature>
<feature type="region of interest" description="Disordered" evidence="1">
    <location>
        <begin position="64"/>
        <end position="116"/>
    </location>
</feature>
<organism evidence="2">
    <name type="scientific">Opuntia streptacantha</name>
    <name type="common">Prickly pear cactus</name>
    <name type="synonym">Opuntia cardona</name>
    <dbReference type="NCBI Taxonomy" id="393608"/>
    <lineage>
        <taxon>Eukaryota</taxon>
        <taxon>Viridiplantae</taxon>
        <taxon>Streptophyta</taxon>
        <taxon>Embryophyta</taxon>
        <taxon>Tracheophyta</taxon>
        <taxon>Spermatophyta</taxon>
        <taxon>Magnoliopsida</taxon>
        <taxon>eudicotyledons</taxon>
        <taxon>Gunneridae</taxon>
        <taxon>Pentapetalae</taxon>
        <taxon>Caryophyllales</taxon>
        <taxon>Cactineae</taxon>
        <taxon>Cactaceae</taxon>
        <taxon>Opuntioideae</taxon>
        <taxon>Opuntia</taxon>
    </lineage>
</organism>
<evidence type="ECO:0000313" key="2">
    <source>
        <dbReference type="EMBL" id="MBA4652461.1"/>
    </source>
</evidence>
<reference evidence="2" key="1">
    <citation type="journal article" date="2013" name="J. Plant Res.">
        <title>Effect of fungi and light on seed germination of three Opuntia species from semiarid lands of central Mexico.</title>
        <authorList>
            <person name="Delgado-Sanchez P."/>
            <person name="Jimenez-Bremont J.F."/>
            <person name="Guerrero-Gonzalez Mde L."/>
            <person name="Flores J."/>
        </authorList>
    </citation>
    <scope>NUCLEOTIDE SEQUENCE</scope>
    <source>
        <tissue evidence="2">Cladode</tissue>
    </source>
</reference>
<accession>A0A7C9DUX7</accession>
<protein>
    <submittedName>
        <fullName evidence="2">Uncharacterized protein</fullName>
    </submittedName>
</protein>
<evidence type="ECO:0000256" key="1">
    <source>
        <dbReference type="SAM" id="MobiDB-lite"/>
    </source>
</evidence>
<reference evidence="2" key="2">
    <citation type="submission" date="2020-07" db="EMBL/GenBank/DDBJ databases">
        <authorList>
            <person name="Vera ALvarez R."/>
            <person name="Arias-Moreno D.M."/>
            <person name="Jimenez-Jacinto V."/>
            <person name="Jimenez-Bremont J.F."/>
            <person name="Swaminathan K."/>
            <person name="Moose S.P."/>
            <person name="Guerrero-Gonzalez M.L."/>
            <person name="Marino-Ramirez L."/>
            <person name="Landsman D."/>
            <person name="Rodriguez-Kessler M."/>
            <person name="Delgado-Sanchez P."/>
        </authorList>
    </citation>
    <scope>NUCLEOTIDE SEQUENCE</scope>
    <source>
        <tissue evidence="2">Cladode</tissue>
    </source>
</reference>
<proteinExistence type="predicted"/>
<dbReference type="AlphaFoldDB" id="A0A7C9DUX7"/>
<dbReference type="EMBL" id="GISG01174695">
    <property type="protein sequence ID" value="MBA4652461.1"/>
    <property type="molecule type" value="Transcribed_RNA"/>
</dbReference>
<name>A0A7C9DUX7_OPUST</name>